<evidence type="ECO:0000259" key="2">
    <source>
        <dbReference type="Pfam" id="PF06482"/>
    </source>
</evidence>
<reference evidence="3 4" key="1">
    <citation type="submission" date="2024-08" db="EMBL/GenBank/DDBJ databases">
        <authorList>
            <person name="Cucini C."/>
            <person name="Frati F."/>
        </authorList>
    </citation>
    <scope>NUCLEOTIDE SEQUENCE [LARGE SCALE GENOMIC DNA]</scope>
</reference>
<accession>A0ABP1RN70</accession>
<dbReference type="EMBL" id="CAXLJM020000088">
    <property type="protein sequence ID" value="CAL8131470.1"/>
    <property type="molecule type" value="Genomic_DNA"/>
</dbReference>
<proteinExistence type="predicted"/>
<name>A0ABP1RN70_9HEXA</name>
<dbReference type="InterPro" id="IPR016186">
    <property type="entry name" value="C-type_lectin-like/link_sf"/>
</dbReference>
<protein>
    <recommendedName>
        <fullName evidence="2">Collagenase NC10/endostatin domain-containing protein</fullName>
    </recommendedName>
</protein>
<evidence type="ECO:0000256" key="1">
    <source>
        <dbReference type="SAM" id="MobiDB-lite"/>
    </source>
</evidence>
<dbReference type="InterPro" id="IPR010515">
    <property type="entry name" value="Collagenase_NC10/endostatin"/>
</dbReference>
<dbReference type="Pfam" id="PF06482">
    <property type="entry name" value="Endostatin"/>
    <property type="match status" value="1"/>
</dbReference>
<dbReference type="InterPro" id="IPR016187">
    <property type="entry name" value="CTDL_fold"/>
</dbReference>
<comment type="caution">
    <text evidence="3">The sequence shown here is derived from an EMBL/GenBank/DDBJ whole genome shotgun (WGS) entry which is preliminary data.</text>
</comment>
<evidence type="ECO:0000313" key="4">
    <source>
        <dbReference type="Proteomes" id="UP001642540"/>
    </source>
</evidence>
<feature type="region of interest" description="Disordered" evidence="1">
    <location>
        <begin position="1"/>
        <end position="49"/>
    </location>
</feature>
<evidence type="ECO:0000313" key="3">
    <source>
        <dbReference type="EMBL" id="CAL8131470.1"/>
    </source>
</evidence>
<feature type="domain" description="Collagenase NC10/endostatin" evidence="2">
    <location>
        <begin position="64"/>
        <end position="237"/>
    </location>
</feature>
<dbReference type="Gene3D" id="3.10.100.10">
    <property type="entry name" value="Mannose-Binding Protein A, subunit A"/>
    <property type="match status" value="1"/>
</dbReference>
<organism evidence="3 4">
    <name type="scientific">Orchesella dallaii</name>
    <dbReference type="NCBI Taxonomy" id="48710"/>
    <lineage>
        <taxon>Eukaryota</taxon>
        <taxon>Metazoa</taxon>
        <taxon>Ecdysozoa</taxon>
        <taxon>Arthropoda</taxon>
        <taxon>Hexapoda</taxon>
        <taxon>Collembola</taxon>
        <taxon>Entomobryomorpha</taxon>
        <taxon>Entomobryoidea</taxon>
        <taxon>Orchesellidae</taxon>
        <taxon>Orchesellinae</taxon>
        <taxon>Orchesella</taxon>
    </lineage>
</organism>
<sequence length="289" mass="33012">MQMNTQDYQRRRRGKSHHLTNPGTGVTKKPKTTAMPNLSKNEDSQDQPIVNTIPKWNRTIISNLRMAALNNPWSGKMYGLDHINYQCQKEAMDAGINGVFRAFLSVRGNNIKSIVRNSKDPIVNIYNKTMFATWSDVLRINKNMLQYGNQLLAAGSTNTNSGLYSFNGKNVIIDENWDINLIWHGAHLTGRSSHRNCRNWTSDSESDVGIAADFLFKFVLHQQDEKCNAKLIVLCIEIPPYFVQKYVSPQETQVENMSATGDGRSRTKISARNITFHEHKQLLKDYYLN</sequence>
<dbReference type="SUPFAM" id="SSF56436">
    <property type="entry name" value="C-type lectin-like"/>
    <property type="match status" value="1"/>
</dbReference>
<gene>
    <name evidence="3" type="ORF">ODALV1_LOCUS24196</name>
</gene>
<dbReference type="Proteomes" id="UP001642540">
    <property type="component" value="Unassembled WGS sequence"/>
</dbReference>
<keyword evidence="4" id="KW-1185">Reference proteome</keyword>